<dbReference type="EMBL" id="JBBHLI010000005">
    <property type="protein sequence ID" value="MEK9501315.1"/>
    <property type="molecule type" value="Genomic_DNA"/>
</dbReference>
<reference evidence="2 3" key="1">
    <citation type="submission" date="2024-02" db="EMBL/GenBank/DDBJ databases">
        <title>A novel Gemmatimonadota bacterium.</title>
        <authorList>
            <person name="Du Z.-J."/>
            <person name="Ye Y.-Q."/>
        </authorList>
    </citation>
    <scope>NUCLEOTIDE SEQUENCE [LARGE SCALE GENOMIC DNA]</scope>
    <source>
        <strain evidence="2 3">DH-20</strain>
    </source>
</reference>
<accession>A0ABU9E994</accession>
<feature type="signal peptide" evidence="1">
    <location>
        <begin position="1"/>
        <end position="26"/>
    </location>
</feature>
<gene>
    <name evidence="2" type="ORF">WI372_10045</name>
</gene>
<sequence>MRPPSITALLTGTLLAAAALSGSALSAQEVREGTLLATDPLLGDDSGRVADSYEVEIEAGRFVTMALRSGEFDAFLRVVSPAGVVFENDDGDGTDSELEFLAVESGVWTVHATGFSEDDFGSYTLTWSTDAASGDVQTVTGRLSSLSPKGQPYDSVMVDLGAGTVVFQLTNGADAYLTLLAEGPDGRRQDVYPEPGTTRLTFRGATAGTWALWVAAEEGAAAQNLAYSLSAVVVDGSPAEVIEGRLESTDPRLPLGEFADRLEIEVDGEGPVVIDLASDDFDTFLVVETAGGAPIVKRNDDAEGGGIAMSSVEFTAAEVAGRTGTWTVWVTSFGRDQTGDWTLRISR</sequence>
<dbReference type="RefSeq" id="WP_405286811.1">
    <property type="nucleotide sequence ID" value="NZ_JBBHLI010000005.1"/>
</dbReference>
<protein>
    <submittedName>
        <fullName evidence="2">PPC domain-containing protein</fullName>
    </submittedName>
</protein>
<comment type="caution">
    <text evidence="2">The sequence shown here is derived from an EMBL/GenBank/DDBJ whole genome shotgun (WGS) entry which is preliminary data.</text>
</comment>
<dbReference type="Proteomes" id="UP001484239">
    <property type="component" value="Unassembled WGS sequence"/>
</dbReference>
<feature type="chain" id="PRO_5046159800" evidence="1">
    <location>
        <begin position="27"/>
        <end position="347"/>
    </location>
</feature>
<keyword evidence="3" id="KW-1185">Reference proteome</keyword>
<proteinExistence type="predicted"/>
<evidence type="ECO:0000256" key="1">
    <source>
        <dbReference type="SAM" id="SignalP"/>
    </source>
</evidence>
<organism evidence="2 3">
    <name type="scientific">Gaopeijia maritima</name>
    <dbReference type="NCBI Taxonomy" id="3119007"/>
    <lineage>
        <taxon>Bacteria</taxon>
        <taxon>Pseudomonadati</taxon>
        <taxon>Gemmatimonadota</taxon>
        <taxon>Longimicrobiia</taxon>
        <taxon>Gaopeijiales</taxon>
        <taxon>Gaopeijiaceae</taxon>
        <taxon>Gaopeijia</taxon>
    </lineage>
</organism>
<dbReference type="Gene3D" id="2.60.120.380">
    <property type="match status" value="1"/>
</dbReference>
<evidence type="ECO:0000313" key="3">
    <source>
        <dbReference type="Proteomes" id="UP001484239"/>
    </source>
</evidence>
<keyword evidence="1" id="KW-0732">Signal</keyword>
<evidence type="ECO:0000313" key="2">
    <source>
        <dbReference type="EMBL" id="MEK9501315.1"/>
    </source>
</evidence>
<name>A0ABU9E994_9BACT</name>